<dbReference type="SUPFAM" id="SSF53756">
    <property type="entry name" value="UDP-Glycosyltransferase/glycogen phosphorylase"/>
    <property type="match status" value="1"/>
</dbReference>
<dbReference type="RefSeq" id="WP_264136512.1">
    <property type="nucleotide sequence ID" value="NZ_JAOYOD010000001.1"/>
</dbReference>
<dbReference type="Proteomes" id="UP001300692">
    <property type="component" value="Unassembled WGS sequence"/>
</dbReference>
<sequence>MPKKLLVITYYWPPSAGGGVQRWLKFVKYLSEFGWEPIVFTPENPDFSIQDPSLESDVPNSVEVIRFPIWELSRLTGSNKVQQGVVKKGDEVSLITKAMIWARGNLIIPDPKRFWVKPSVQFLSDYLDRNPVDALVTTGPPHSMHLIGRKLNEKCQVPWLADFRDPWSDWDILDDLKTGEWARSIHRKLEMNVMKSADRVLACTPAMERLFQEKSDRIQTAMVTNGVDESDFTDYIREPASQEYFTLSHMGLLNDMRNPSALWKVLEQLCEELDGFAKSLRIFLSGMISQDVLESLQKSGLSKNLQYEKYLSHQEVVQQYSQSSVLLLLMNRSDNADWLIPGKLFEYFFAEREVLAFGSKVSDVNTILNEANLGAVVDYDDVVTIKERIKQAYQRFQSGMYHVPVKNMENYTRRKLTGQLAKVLNEMTESKS</sequence>
<accession>A0ABT3CQD6</accession>
<gene>
    <name evidence="2" type="ORF">N7U62_03600</name>
</gene>
<dbReference type="Pfam" id="PF13579">
    <property type="entry name" value="Glyco_trans_4_4"/>
    <property type="match status" value="1"/>
</dbReference>
<evidence type="ECO:0000259" key="1">
    <source>
        <dbReference type="Pfam" id="PF13579"/>
    </source>
</evidence>
<keyword evidence="2" id="KW-0808">Transferase</keyword>
<keyword evidence="3" id="KW-1185">Reference proteome</keyword>
<dbReference type="InterPro" id="IPR028098">
    <property type="entry name" value="Glyco_trans_4-like_N"/>
</dbReference>
<evidence type="ECO:0000313" key="2">
    <source>
        <dbReference type="EMBL" id="MCV9385729.1"/>
    </source>
</evidence>
<proteinExistence type="predicted"/>
<reference evidence="2 3" key="1">
    <citation type="submission" date="2022-10" db="EMBL/GenBank/DDBJ databases">
        <title>Comparative genomics and taxonomic characterization of three novel marine species of genus Reichenbachiella exhibiting antioxidant and polysaccharide degradation activities.</title>
        <authorList>
            <person name="Muhammad N."/>
            <person name="Lee Y.-J."/>
            <person name="Ko J."/>
            <person name="Kim S.-G."/>
        </authorList>
    </citation>
    <scope>NUCLEOTIDE SEQUENCE [LARGE SCALE GENOMIC DNA]</scope>
    <source>
        <strain evidence="2 3">ABR2-5</strain>
    </source>
</reference>
<protein>
    <submittedName>
        <fullName evidence="2">Glycosyl transferase</fullName>
    </submittedName>
</protein>
<feature type="domain" description="Glycosyltransferase subfamily 4-like N-terminal" evidence="1">
    <location>
        <begin position="17"/>
        <end position="226"/>
    </location>
</feature>
<name>A0ABT3CQD6_9BACT</name>
<evidence type="ECO:0000313" key="3">
    <source>
        <dbReference type="Proteomes" id="UP001300692"/>
    </source>
</evidence>
<organism evidence="2 3">
    <name type="scientific">Reichenbachiella ulvae</name>
    <dbReference type="NCBI Taxonomy" id="2980104"/>
    <lineage>
        <taxon>Bacteria</taxon>
        <taxon>Pseudomonadati</taxon>
        <taxon>Bacteroidota</taxon>
        <taxon>Cytophagia</taxon>
        <taxon>Cytophagales</taxon>
        <taxon>Reichenbachiellaceae</taxon>
        <taxon>Reichenbachiella</taxon>
    </lineage>
</organism>
<dbReference type="EMBL" id="JAOYOD010000001">
    <property type="protein sequence ID" value="MCV9385729.1"/>
    <property type="molecule type" value="Genomic_DNA"/>
</dbReference>
<dbReference type="Gene3D" id="3.40.50.2000">
    <property type="entry name" value="Glycogen Phosphorylase B"/>
    <property type="match status" value="2"/>
</dbReference>
<comment type="caution">
    <text evidence="2">The sequence shown here is derived from an EMBL/GenBank/DDBJ whole genome shotgun (WGS) entry which is preliminary data.</text>
</comment>
<dbReference type="GO" id="GO:0016740">
    <property type="term" value="F:transferase activity"/>
    <property type="evidence" value="ECO:0007669"/>
    <property type="project" value="UniProtKB-KW"/>
</dbReference>